<gene>
    <name evidence="2" type="ORF">EmuJ_000161200</name>
</gene>
<proteinExistence type="predicted"/>
<dbReference type="AlphaFoldDB" id="A0A087W005"/>
<evidence type="ECO:0000313" key="3">
    <source>
        <dbReference type="Proteomes" id="UP000017246"/>
    </source>
</evidence>
<evidence type="ECO:0000313" key="2">
    <source>
        <dbReference type="EMBL" id="CDI97807.1"/>
    </source>
</evidence>
<reference evidence="2" key="2">
    <citation type="submission" date="2015-11" db="EMBL/GenBank/DDBJ databases">
        <authorList>
            <person name="Zhang Y."/>
            <person name="Guo Z."/>
        </authorList>
    </citation>
    <scope>NUCLEOTIDE SEQUENCE</scope>
</reference>
<dbReference type="EMBL" id="LN902846">
    <property type="protein sequence ID" value="CDI97807.1"/>
    <property type="molecule type" value="Genomic_DNA"/>
</dbReference>
<organism evidence="2 3">
    <name type="scientific">Echinococcus multilocularis</name>
    <name type="common">Fox tapeworm</name>
    <dbReference type="NCBI Taxonomy" id="6211"/>
    <lineage>
        <taxon>Eukaryota</taxon>
        <taxon>Metazoa</taxon>
        <taxon>Spiralia</taxon>
        <taxon>Lophotrochozoa</taxon>
        <taxon>Platyhelminthes</taxon>
        <taxon>Cestoda</taxon>
        <taxon>Eucestoda</taxon>
        <taxon>Cyclophyllidea</taxon>
        <taxon>Taeniidae</taxon>
        <taxon>Echinococcus</taxon>
    </lineage>
</organism>
<evidence type="ECO:0000256" key="1">
    <source>
        <dbReference type="SAM" id="Phobius"/>
    </source>
</evidence>
<dbReference type="Proteomes" id="UP000017246">
    <property type="component" value="Unassembled WGS sequence"/>
</dbReference>
<keyword evidence="1" id="KW-0472">Membrane</keyword>
<keyword evidence="1" id="KW-0812">Transmembrane</keyword>
<sequence>MNPSNFVQTACLPRLPAIVTTIPKLLPTPLVVAAPTNIVVTTTVLALALFASDETRSVKAMQTNAATIPLSSSQSAALLSIPCPFSHLFT</sequence>
<protein>
    <submittedName>
        <fullName evidence="2">Uncharacterized protein</fullName>
    </submittedName>
</protein>
<keyword evidence="3" id="KW-1185">Reference proteome</keyword>
<reference evidence="2" key="1">
    <citation type="journal article" date="2013" name="Nature">
        <title>The genomes of four tapeworm species reveal adaptations to parasitism.</title>
        <authorList>
            <person name="Tsai I.J."/>
            <person name="Zarowiecki M."/>
            <person name="Holroyd N."/>
            <person name="Garciarrubio A."/>
            <person name="Sanchez-Flores A."/>
            <person name="Brooks K.L."/>
            <person name="Tracey A."/>
            <person name="Bobes R.J."/>
            <person name="Fragoso G."/>
            <person name="Sciutto E."/>
            <person name="Aslett M."/>
            <person name="Beasley H."/>
            <person name="Bennett H.M."/>
            <person name="Cai J."/>
            <person name="Camicia F."/>
            <person name="Clark R."/>
            <person name="Cucher M."/>
            <person name="De Silva N."/>
            <person name="Day T.A."/>
            <person name="Deplazes P."/>
            <person name="Estrada K."/>
            <person name="Fernandez C."/>
            <person name="Holland P.W."/>
            <person name="Hou J."/>
            <person name="Hu S."/>
            <person name="Huckvale T."/>
            <person name="Hung S.S."/>
            <person name="Kamenetzky L."/>
            <person name="Keane J.A."/>
            <person name="Kiss F."/>
            <person name="Koziol U."/>
            <person name="Lambert O."/>
            <person name="Liu K."/>
            <person name="Luo X."/>
            <person name="Luo Y."/>
            <person name="Macchiaroli N."/>
            <person name="Nichol S."/>
            <person name="Paps J."/>
            <person name="Parkinson J."/>
            <person name="Pouchkina-Stantcheva N."/>
            <person name="Riddiford N."/>
            <person name="Rosenzvit M."/>
            <person name="Salinas G."/>
            <person name="Wasmuth J.D."/>
            <person name="Zamanian M."/>
            <person name="Zheng Y."/>
            <person name="Cai X."/>
            <person name="Soberon X."/>
            <person name="Olson P.D."/>
            <person name="Laclette J.P."/>
            <person name="Brehm K."/>
            <person name="Berriman M."/>
            <person name="Garciarrubio A."/>
            <person name="Bobes R.J."/>
            <person name="Fragoso G."/>
            <person name="Sanchez-Flores A."/>
            <person name="Estrada K."/>
            <person name="Cevallos M.A."/>
            <person name="Morett E."/>
            <person name="Gonzalez V."/>
            <person name="Portillo T."/>
            <person name="Ochoa-Leyva A."/>
            <person name="Jose M.V."/>
            <person name="Sciutto E."/>
            <person name="Landa A."/>
            <person name="Jimenez L."/>
            <person name="Valdes V."/>
            <person name="Carrero J.C."/>
            <person name="Larralde C."/>
            <person name="Morales-Montor J."/>
            <person name="Limon-Lason J."/>
            <person name="Soberon X."/>
            <person name="Laclette J.P."/>
        </authorList>
    </citation>
    <scope>NUCLEOTIDE SEQUENCE [LARGE SCALE GENOMIC DNA]</scope>
</reference>
<accession>A0A087W005</accession>
<keyword evidence="1" id="KW-1133">Transmembrane helix</keyword>
<name>A0A087W005_ECHMU</name>
<feature type="transmembrane region" description="Helical" evidence="1">
    <location>
        <begin position="30"/>
        <end position="51"/>
    </location>
</feature>